<gene>
    <name evidence="5" type="primary">g7935</name>
    <name evidence="5" type="ORF">VP750_LOCUS6814</name>
</gene>
<dbReference type="InterPro" id="IPR016024">
    <property type="entry name" value="ARM-type_fold"/>
</dbReference>
<evidence type="ECO:0000256" key="1">
    <source>
        <dbReference type="ARBA" id="ARBA00005754"/>
    </source>
</evidence>
<name>A0ABP1FZ63_9CHLO</name>
<dbReference type="Proteomes" id="UP001497392">
    <property type="component" value="Unassembled WGS sequence"/>
</dbReference>
<comment type="similarity">
    <text evidence="1">Belongs to the SF3B1 family.</text>
</comment>
<evidence type="ECO:0000313" key="6">
    <source>
        <dbReference type="Proteomes" id="UP001497392"/>
    </source>
</evidence>
<organism evidence="5 6">
    <name type="scientific">Coccomyxa viridis</name>
    <dbReference type="NCBI Taxonomy" id="1274662"/>
    <lineage>
        <taxon>Eukaryota</taxon>
        <taxon>Viridiplantae</taxon>
        <taxon>Chlorophyta</taxon>
        <taxon>core chlorophytes</taxon>
        <taxon>Trebouxiophyceae</taxon>
        <taxon>Trebouxiophyceae incertae sedis</taxon>
        <taxon>Coccomyxaceae</taxon>
        <taxon>Coccomyxa</taxon>
    </lineage>
</organism>
<keyword evidence="2" id="KW-0508">mRNA splicing</keyword>
<dbReference type="PANTHER" id="PTHR12097">
    <property type="entry name" value="SPLICING FACTOR 3B, SUBUNIT 1-RELATED"/>
    <property type="match status" value="1"/>
</dbReference>
<sequence>MTGPSAGVRQHHAEHPGQAEEGRGGCSAGCCANKGLGHLATAGAGPASSGGGRGEAAELLGSERGHQEGADVRLGHNRGNPVGQPLGCNPWAGGRVWRDAWTWQGHSRPDATPTPGRTGTEATPGQNRWDDATPMPGRADASATPGWAPRKTPAVAAMPGSRRGKSRWDMTPAGPGMMGGVTPGTGATPMMGMTPLATSMGGMDMLPPQAASPSRPSPQSSIRPYQMQRQAYKLEREIEERNRPLSDEELDAMLPSEGHKVLDPPAGYAPIRTPARKLMGTPTPYGGTPMYQIPEEERTQQFHVPKELEGLPEMKPEGQQYFGKLLKEVDEEQLSVEEMKERKIMKLLLKAKNGTPPQRKSALRQLTDKARHFGAGPLFKQILPLLMSPTLEDQKRHLLVKVIARVLFKLDELVWPFVHKILVVIQPLLIDEDYYMRQDGKEIIQNLAKAAGLATMIAAMRPDIDNITEYVRNTTVRAFSVMAQALGIPLLLSFLKAVCLSKKSWQARGTQAPRFSSRMILLRQ</sequence>
<comment type="caution">
    <text evidence="5">The sequence shown here is derived from an EMBL/GenBank/DDBJ whole genome shotgun (WGS) entry which is preliminary data.</text>
</comment>
<feature type="compositionally biased region" description="Polar residues" evidence="3">
    <location>
        <begin position="115"/>
        <end position="126"/>
    </location>
</feature>
<keyword evidence="6" id="KW-1185">Reference proteome</keyword>
<feature type="region of interest" description="Disordered" evidence="3">
    <location>
        <begin position="1"/>
        <end position="25"/>
    </location>
</feature>
<keyword evidence="2" id="KW-0507">mRNA processing</keyword>
<evidence type="ECO:0000313" key="5">
    <source>
        <dbReference type="EMBL" id="CAL5225155.1"/>
    </source>
</evidence>
<evidence type="ECO:0000259" key="4">
    <source>
        <dbReference type="Pfam" id="PF08920"/>
    </source>
</evidence>
<keyword evidence="2" id="KW-0747">Spliceosome</keyword>
<dbReference type="Gene3D" id="1.25.10.10">
    <property type="entry name" value="Leucine-rich Repeat Variant"/>
    <property type="match status" value="1"/>
</dbReference>
<dbReference type="InterPro" id="IPR015016">
    <property type="entry name" value="SF3b_su1"/>
</dbReference>
<dbReference type="InterPro" id="IPR011989">
    <property type="entry name" value="ARM-like"/>
</dbReference>
<feature type="domain" description="Splicing factor 3B subunit 1" evidence="4">
    <location>
        <begin position="161"/>
        <end position="298"/>
    </location>
</feature>
<dbReference type="EMBL" id="CAXHTA020000012">
    <property type="protein sequence ID" value="CAL5225155.1"/>
    <property type="molecule type" value="Genomic_DNA"/>
</dbReference>
<dbReference type="InterPro" id="IPR038737">
    <property type="entry name" value="SF3b_su1-like"/>
</dbReference>
<evidence type="ECO:0000256" key="3">
    <source>
        <dbReference type="SAM" id="MobiDB-lite"/>
    </source>
</evidence>
<reference evidence="5 6" key="1">
    <citation type="submission" date="2024-06" db="EMBL/GenBank/DDBJ databases">
        <authorList>
            <person name="Kraege A."/>
            <person name="Thomma B."/>
        </authorList>
    </citation>
    <scope>NUCLEOTIDE SEQUENCE [LARGE SCALE GENOMIC DNA]</scope>
</reference>
<dbReference type="SUPFAM" id="SSF48371">
    <property type="entry name" value="ARM repeat"/>
    <property type="match status" value="1"/>
</dbReference>
<feature type="region of interest" description="Disordered" evidence="3">
    <location>
        <begin position="257"/>
        <end position="281"/>
    </location>
</feature>
<protein>
    <submittedName>
        <fullName evidence="5">G7935 protein</fullName>
    </submittedName>
</protein>
<feature type="region of interest" description="Disordered" evidence="3">
    <location>
        <begin position="106"/>
        <end position="174"/>
    </location>
</feature>
<dbReference type="Pfam" id="PF08920">
    <property type="entry name" value="SF3b1"/>
    <property type="match status" value="1"/>
</dbReference>
<accession>A0ABP1FZ63</accession>
<proteinExistence type="inferred from homology"/>
<evidence type="ECO:0000256" key="2">
    <source>
        <dbReference type="ARBA" id="ARBA00022728"/>
    </source>
</evidence>
<feature type="compositionally biased region" description="Basic and acidic residues" evidence="3">
    <location>
        <begin position="11"/>
        <end position="23"/>
    </location>
</feature>